<feature type="compositionally biased region" description="Basic and acidic residues" evidence="1">
    <location>
        <begin position="93"/>
        <end position="102"/>
    </location>
</feature>
<keyword evidence="4" id="KW-1185">Reference proteome</keyword>
<evidence type="ECO:0000313" key="4">
    <source>
        <dbReference type="Proteomes" id="UP000015101"/>
    </source>
</evidence>
<dbReference type="RefSeq" id="XP_009014323.1">
    <property type="nucleotide sequence ID" value="XM_009016075.1"/>
</dbReference>
<organism evidence="3 4">
    <name type="scientific">Helobdella robusta</name>
    <name type="common">Californian leech</name>
    <dbReference type="NCBI Taxonomy" id="6412"/>
    <lineage>
        <taxon>Eukaryota</taxon>
        <taxon>Metazoa</taxon>
        <taxon>Spiralia</taxon>
        <taxon>Lophotrochozoa</taxon>
        <taxon>Annelida</taxon>
        <taxon>Clitellata</taxon>
        <taxon>Hirudinea</taxon>
        <taxon>Rhynchobdellida</taxon>
        <taxon>Glossiphoniidae</taxon>
        <taxon>Helobdella</taxon>
    </lineage>
</organism>
<dbReference type="InParanoid" id="T1F2U1"/>
<dbReference type="Proteomes" id="UP000015101">
    <property type="component" value="Unassembled WGS sequence"/>
</dbReference>
<evidence type="ECO:0000256" key="1">
    <source>
        <dbReference type="SAM" id="MobiDB-lite"/>
    </source>
</evidence>
<feature type="compositionally biased region" description="Polar residues" evidence="1">
    <location>
        <begin position="82"/>
        <end position="91"/>
    </location>
</feature>
<gene>
    <name evidence="3" type="primary">20203140</name>
    <name evidence="2" type="ORF">HELRODRAFT_170253</name>
</gene>
<proteinExistence type="predicted"/>
<name>T1F2U1_HELRO</name>
<dbReference type="HOGENOM" id="CLU_1220847_0_0_1"/>
<evidence type="ECO:0000313" key="2">
    <source>
        <dbReference type="EMBL" id="ESO07712.1"/>
    </source>
</evidence>
<sequence>MEPSIFLSKIMNVNKEEASSDLHGKLQLVDTKTHQLPVSEGKIDDFSLVSCFNKVAKSQDNKESKYLFDTLDKNNFEDNKRVVNSNSTPAEQQKPHSEDWHEFQKFQGKTSEVANQHLNSQTSPLNGSNNTEPLISASLTSNSFNVIFSREICRTTEQTDPNILKNFTLNCKDTKVWQDLEYSRTKSKLKFNWNESIFKKYFLKSMHLETPFSVIQFFNLYVYLLYY</sequence>
<dbReference type="EMBL" id="KB096183">
    <property type="protein sequence ID" value="ESO07712.1"/>
    <property type="molecule type" value="Genomic_DNA"/>
</dbReference>
<dbReference type="GeneID" id="20203140"/>
<dbReference type="KEGG" id="hro:HELRODRAFT_170253"/>
<reference evidence="4" key="1">
    <citation type="submission" date="2012-12" db="EMBL/GenBank/DDBJ databases">
        <authorList>
            <person name="Hellsten U."/>
            <person name="Grimwood J."/>
            <person name="Chapman J.A."/>
            <person name="Shapiro H."/>
            <person name="Aerts A."/>
            <person name="Otillar R.P."/>
            <person name="Terry A.Y."/>
            <person name="Boore J.L."/>
            <person name="Simakov O."/>
            <person name="Marletaz F."/>
            <person name="Cho S.-J."/>
            <person name="Edsinger-Gonzales E."/>
            <person name="Havlak P."/>
            <person name="Kuo D.-H."/>
            <person name="Larsson T."/>
            <person name="Lv J."/>
            <person name="Arendt D."/>
            <person name="Savage R."/>
            <person name="Osoegawa K."/>
            <person name="de Jong P."/>
            <person name="Lindberg D.R."/>
            <person name="Seaver E.C."/>
            <person name="Weisblat D.A."/>
            <person name="Putnam N.H."/>
            <person name="Grigoriev I.V."/>
            <person name="Rokhsar D.S."/>
        </authorList>
    </citation>
    <scope>NUCLEOTIDE SEQUENCE</scope>
</reference>
<dbReference type="AlphaFoldDB" id="T1F2U1"/>
<dbReference type="CTD" id="20203140"/>
<evidence type="ECO:0000313" key="3">
    <source>
        <dbReference type="EnsemblMetazoa" id="HelroP170253"/>
    </source>
</evidence>
<feature type="region of interest" description="Disordered" evidence="1">
    <location>
        <begin position="79"/>
        <end position="102"/>
    </location>
</feature>
<accession>T1F2U1</accession>
<protein>
    <submittedName>
        <fullName evidence="2 3">Uncharacterized protein</fullName>
    </submittedName>
</protein>
<reference evidence="3" key="3">
    <citation type="submission" date="2015-06" db="UniProtKB">
        <authorList>
            <consortium name="EnsemblMetazoa"/>
        </authorList>
    </citation>
    <scope>IDENTIFICATION</scope>
</reference>
<dbReference type="EMBL" id="AMQM01003497">
    <property type="status" value="NOT_ANNOTATED_CDS"/>
    <property type="molecule type" value="Genomic_DNA"/>
</dbReference>
<reference evidence="2 4" key="2">
    <citation type="journal article" date="2013" name="Nature">
        <title>Insights into bilaterian evolution from three spiralian genomes.</title>
        <authorList>
            <person name="Simakov O."/>
            <person name="Marletaz F."/>
            <person name="Cho S.J."/>
            <person name="Edsinger-Gonzales E."/>
            <person name="Havlak P."/>
            <person name="Hellsten U."/>
            <person name="Kuo D.H."/>
            <person name="Larsson T."/>
            <person name="Lv J."/>
            <person name="Arendt D."/>
            <person name="Savage R."/>
            <person name="Osoegawa K."/>
            <person name="de Jong P."/>
            <person name="Grimwood J."/>
            <person name="Chapman J.A."/>
            <person name="Shapiro H."/>
            <person name="Aerts A."/>
            <person name="Otillar R.P."/>
            <person name="Terry A.Y."/>
            <person name="Boore J.L."/>
            <person name="Grigoriev I.V."/>
            <person name="Lindberg D.R."/>
            <person name="Seaver E.C."/>
            <person name="Weisblat D.A."/>
            <person name="Putnam N.H."/>
            <person name="Rokhsar D.S."/>
        </authorList>
    </citation>
    <scope>NUCLEOTIDE SEQUENCE</scope>
</reference>
<dbReference type="EnsemblMetazoa" id="HelroT170253">
    <property type="protein sequence ID" value="HelroP170253"/>
    <property type="gene ID" value="HelroG170253"/>
</dbReference>